<dbReference type="AlphaFoldDB" id="A4U324"/>
<evidence type="ECO:0000256" key="1">
    <source>
        <dbReference type="SAM" id="MobiDB-lite"/>
    </source>
</evidence>
<feature type="region of interest" description="Disordered" evidence="1">
    <location>
        <begin position="1"/>
        <end position="38"/>
    </location>
</feature>
<organism evidence="2">
    <name type="scientific">Magnetospirillum gryphiswaldense</name>
    <dbReference type="NCBI Taxonomy" id="55518"/>
    <lineage>
        <taxon>Bacteria</taxon>
        <taxon>Pseudomonadati</taxon>
        <taxon>Pseudomonadota</taxon>
        <taxon>Alphaproteobacteria</taxon>
        <taxon>Rhodospirillales</taxon>
        <taxon>Rhodospirillaceae</taxon>
        <taxon>Magnetospirillum</taxon>
    </lineage>
</organism>
<protein>
    <submittedName>
        <fullName evidence="2">Uncharacterized protein</fullName>
    </submittedName>
</protein>
<feature type="region of interest" description="Disordered" evidence="1">
    <location>
        <begin position="250"/>
        <end position="274"/>
    </location>
</feature>
<gene>
    <name evidence="2" type="ORF">MGR_2467</name>
</gene>
<proteinExistence type="predicted"/>
<feature type="compositionally biased region" description="Polar residues" evidence="1">
    <location>
        <begin position="15"/>
        <end position="38"/>
    </location>
</feature>
<sequence length="274" mass="29316">MTNKSKAKAAKTGAPSANTDAENSSSTTVPAQPSSINQGLPVDLDARIKALRLKVESNVQDFIAAGEAVEANKENTAGLYAAQAAQTLAATIAFLADPEPAKAILSKVKCRFGIDQHPDYIVGKWLMSHTRGGGQLSKMATISRALRDEGVSTDKDALERISTVGFNATYRQYCPKLVGNDNIEQYVGAELHIRLRDGRECLVVMKPEQLAQLVSTHTTTWSSNGDNDNTTDGEFYPILALPAPATMLALPPPYKVNPSDDSQESSDAPVDEAV</sequence>
<accession>A4U324</accession>
<dbReference type="EMBL" id="CU459003">
    <property type="protein sequence ID" value="CAM77281.1"/>
    <property type="molecule type" value="Genomic_DNA"/>
</dbReference>
<reference evidence="2" key="1">
    <citation type="journal article" date="2007" name="J. Bacteriol.">
        <title>Comparative genome analysis of four magnetotactic bacteria reveals a complex set of group-specific genes implicated in magnetosome biomineralization and function.</title>
        <authorList>
            <person name="Richter M."/>
            <person name="Kube M."/>
            <person name="Bazylinski D.A."/>
            <person name="Lombardot T."/>
            <person name="Gloeckner F.O."/>
            <person name="Reinhardt R."/>
            <person name="Schueler D."/>
        </authorList>
    </citation>
    <scope>NUCLEOTIDE SEQUENCE</scope>
    <source>
        <strain evidence="2">MSR-1</strain>
    </source>
</reference>
<dbReference type="RefSeq" id="WP_106003216.1">
    <property type="nucleotide sequence ID" value="NZ_CP027527.1"/>
</dbReference>
<feature type="compositionally biased region" description="Acidic residues" evidence="1">
    <location>
        <begin position="261"/>
        <end position="274"/>
    </location>
</feature>
<name>A4U324_9PROT</name>
<evidence type="ECO:0000313" key="2">
    <source>
        <dbReference type="EMBL" id="CAM77281.1"/>
    </source>
</evidence>